<dbReference type="Gene3D" id="6.20.350.10">
    <property type="match status" value="1"/>
</dbReference>
<dbReference type="InterPro" id="IPR015925">
    <property type="entry name" value="Ryanodine_IP3_receptor"/>
</dbReference>
<gene>
    <name evidence="2" type="ORF">D4T97_002170</name>
</gene>
<reference evidence="2" key="1">
    <citation type="submission" date="2018-12" db="EMBL/GenBank/DDBJ databases">
        <authorList>
            <person name="Sun L."/>
            <person name="Chen Z."/>
        </authorList>
    </citation>
    <scope>NUCLEOTIDE SEQUENCE [LARGE SCALE GENOMIC DNA]</scope>
    <source>
        <strain evidence="2">3-2-2</strain>
    </source>
</reference>
<accession>A0A429Y788</accession>
<dbReference type="Proteomes" id="UP000287156">
    <property type="component" value="Unassembled WGS sequence"/>
</dbReference>
<organism evidence="2 3">
    <name type="scientific">Siminovitchia acidinfaciens</name>
    <dbReference type="NCBI Taxonomy" id="2321395"/>
    <lineage>
        <taxon>Bacteria</taxon>
        <taxon>Bacillati</taxon>
        <taxon>Bacillota</taxon>
        <taxon>Bacilli</taxon>
        <taxon>Bacillales</taxon>
        <taxon>Bacillaceae</taxon>
        <taxon>Siminovitchia</taxon>
    </lineage>
</organism>
<sequence length="74" mass="8959">MELREQAENSHEVWALQRVDEGWTYGKKRDDQQKHHPNLLPYSQLKEDEKDYVRNTAMETLKTVISLGYEIRRR</sequence>
<evidence type="ECO:0000259" key="1">
    <source>
        <dbReference type="Pfam" id="PF02026"/>
    </source>
</evidence>
<dbReference type="GO" id="GO:0034704">
    <property type="term" value="C:calcium channel complex"/>
    <property type="evidence" value="ECO:0007669"/>
    <property type="project" value="TreeGrafter"/>
</dbReference>
<dbReference type="Pfam" id="PF02026">
    <property type="entry name" value="RyR"/>
    <property type="match status" value="1"/>
</dbReference>
<dbReference type="EMBL" id="QYTV02000001">
    <property type="protein sequence ID" value="RST77319.1"/>
    <property type="molecule type" value="Genomic_DNA"/>
</dbReference>
<dbReference type="OrthoDB" id="227202at2"/>
<dbReference type="PANTHER" id="PTHR46399:SF8">
    <property type="entry name" value="B30.2_SPRY DOMAIN-CONTAINING PROTEIN"/>
    <property type="match status" value="1"/>
</dbReference>
<dbReference type="PANTHER" id="PTHR46399">
    <property type="entry name" value="B30.2/SPRY DOMAIN-CONTAINING PROTEIN"/>
    <property type="match status" value="1"/>
</dbReference>
<comment type="caution">
    <text evidence="2">The sequence shown here is derived from an EMBL/GenBank/DDBJ whole genome shotgun (WGS) entry which is preliminary data.</text>
</comment>
<dbReference type="GO" id="GO:0005219">
    <property type="term" value="F:ryanodine-sensitive calcium-release channel activity"/>
    <property type="evidence" value="ECO:0007669"/>
    <property type="project" value="TreeGrafter"/>
</dbReference>
<protein>
    <submittedName>
        <fullName evidence="2">Ryanodine receptor Ryr</fullName>
    </submittedName>
</protein>
<keyword evidence="2" id="KW-0675">Receptor</keyword>
<feature type="domain" description="Ryanodine receptor Ryr" evidence="1">
    <location>
        <begin position="6"/>
        <end position="72"/>
    </location>
</feature>
<evidence type="ECO:0000313" key="3">
    <source>
        <dbReference type="Proteomes" id="UP000287156"/>
    </source>
</evidence>
<evidence type="ECO:0000313" key="2">
    <source>
        <dbReference type="EMBL" id="RST77319.1"/>
    </source>
</evidence>
<dbReference type="GO" id="GO:0014808">
    <property type="term" value="P:release of sequestered calcium ion into cytosol by sarcoplasmic reticulum"/>
    <property type="evidence" value="ECO:0007669"/>
    <property type="project" value="TreeGrafter"/>
</dbReference>
<dbReference type="AlphaFoldDB" id="A0A429Y788"/>
<dbReference type="InterPro" id="IPR003032">
    <property type="entry name" value="Ryanodine_rcpt"/>
</dbReference>
<name>A0A429Y788_9BACI</name>
<keyword evidence="3" id="KW-1185">Reference proteome</keyword>
<proteinExistence type="predicted"/>